<gene>
    <name evidence="1" type="ORF">GIB67_040334</name>
</gene>
<dbReference type="EMBL" id="JACGCM010002525">
    <property type="protein sequence ID" value="KAF6139187.1"/>
    <property type="molecule type" value="Genomic_DNA"/>
</dbReference>
<proteinExistence type="predicted"/>
<comment type="caution">
    <text evidence="1">The sequence shown here is derived from an EMBL/GenBank/DDBJ whole genome shotgun (WGS) entry which is preliminary data.</text>
</comment>
<protein>
    <submittedName>
        <fullName evidence="1">Uncharacterized protein</fullName>
    </submittedName>
</protein>
<reference evidence="1 2" key="1">
    <citation type="journal article" date="2020" name="IScience">
        <title>Genome Sequencing of the Endangered Kingdonia uniflora (Circaeasteraceae, Ranunculales) Reveals Potential Mechanisms of Evolutionary Specialization.</title>
        <authorList>
            <person name="Sun Y."/>
            <person name="Deng T."/>
            <person name="Zhang A."/>
            <person name="Moore M.J."/>
            <person name="Landis J.B."/>
            <person name="Lin N."/>
            <person name="Zhang H."/>
            <person name="Zhang X."/>
            <person name="Huang J."/>
            <person name="Zhang X."/>
            <person name="Sun H."/>
            <person name="Wang H."/>
        </authorList>
    </citation>
    <scope>NUCLEOTIDE SEQUENCE [LARGE SCALE GENOMIC DNA]</scope>
    <source>
        <strain evidence="1">TB1705</strain>
        <tissue evidence="1">Leaf</tissue>
    </source>
</reference>
<evidence type="ECO:0000313" key="2">
    <source>
        <dbReference type="Proteomes" id="UP000541444"/>
    </source>
</evidence>
<evidence type="ECO:0000313" key="1">
    <source>
        <dbReference type="EMBL" id="KAF6139187.1"/>
    </source>
</evidence>
<dbReference type="AlphaFoldDB" id="A0A7J7L964"/>
<organism evidence="1 2">
    <name type="scientific">Kingdonia uniflora</name>
    <dbReference type="NCBI Taxonomy" id="39325"/>
    <lineage>
        <taxon>Eukaryota</taxon>
        <taxon>Viridiplantae</taxon>
        <taxon>Streptophyta</taxon>
        <taxon>Embryophyta</taxon>
        <taxon>Tracheophyta</taxon>
        <taxon>Spermatophyta</taxon>
        <taxon>Magnoliopsida</taxon>
        <taxon>Ranunculales</taxon>
        <taxon>Circaeasteraceae</taxon>
        <taxon>Kingdonia</taxon>
    </lineage>
</organism>
<keyword evidence="2" id="KW-1185">Reference proteome</keyword>
<sequence>MKPPKGAYANVNRLNNAQKQVYDTAVESVLVLTLVDNIRLDYAVPENKLFAKFLIKALEDYFCVEEKLFDLQKMLHVKPKWVELHPKSTPDKYFTLDIRTYSLLNFQQEWGKVVFKSED</sequence>
<accession>A0A7J7L964</accession>
<name>A0A7J7L964_9MAGN</name>
<dbReference type="Proteomes" id="UP000541444">
    <property type="component" value="Unassembled WGS sequence"/>
</dbReference>